<organism evidence="1 2">
    <name type="scientific">Candidatus Liberibacter asiaticus str. gxpsy</name>
    <dbReference type="NCBI Taxonomy" id="1174529"/>
    <lineage>
        <taxon>Bacteria</taxon>
        <taxon>Pseudomonadati</taxon>
        <taxon>Pseudomonadota</taxon>
        <taxon>Alphaproteobacteria</taxon>
        <taxon>Hyphomicrobiales</taxon>
        <taxon>Rhizobiaceae</taxon>
        <taxon>Liberibacter</taxon>
    </lineage>
</organism>
<protein>
    <submittedName>
        <fullName evidence="1">Uncharacterized protein</fullName>
    </submittedName>
</protein>
<dbReference type="Proteomes" id="UP000011820">
    <property type="component" value="Chromosome"/>
</dbReference>
<evidence type="ECO:0000313" key="2">
    <source>
        <dbReference type="Proteomes" id="UP000011820"/>
    </source>
</evidence>
<accession>A0ABM5NGE3</accession>
<evidence type="ECO:0000313" key="1">
    <source>
        <dbReference type="EMBL" id="AGH17144.1"/>
    </source>
</evidence>
<sequence>MMLLFLAGSDAESQEMRAVPIANTGAILEKSNFIV</sequence>
<reference evidence="1 2" key="1">
    <citation type="journal article" date="2013" name="Genome Announc.">
        <title>Complete Genome Sequence of a Chinese Strain of 'Candidatus Liberibacter asiaticus'.</title>
        <authorList>
            <person name="Lin H."/>
            <person name="Han C.S."/>
            <person name="Liu B."/>
            <person name="Lou B."/>
            <person name="Bai X."/>
            <person name="Deng C."/>
            <person name="Civerolo E.L."/>
            <person name="Gupta G."/>
        </authorList>
    </citation>
    <scope>NUCLEOTIDE SEQUENCE [LARGE SCALE GENOMIC DNA]</scope>
    <source>
        <strain evidence="2">gxpsy</strain>
    </source>
</reference>
<dbReference type="EMBL" id="CP004005">
    <property type="protein sequence ID" value="AGH17144.1"/>
    <property type="molecule type" value="Genomic_DNA"/>
</dbReference>
<gene>
    <name evidence="1" type="ORF">WSI_03870</name>
</gene>
<keyword evidence="2" id="KW-1185">Reference proteome</keyword>
<proteinExistence type="predicted"/>
<name>A0ABM5NGE3_LIBAS</name>